<dbReference type="Proteomes" id="UP000295444">
    <property type="component" value="Unassembled WGS sequence"/>
</dbReference>
<protein>
    <submittedName>
        <fullName evidence="5">Cell division protein FtsI/penicillin-binding protein 2</fullName>
    </submittedName>
</protein>
<feature type="domain" description="NTF2-like N-terminal transpeptidase" evidence="4">
    <location>
        <begin position="28"/>
        <end position="137"/>
    </location>
</feature>
<dbReference type="OrthoDB" id="5241017at2"/>
<dbReference type="SUPFAM" id="SSF56519">
    <property type="entry name" value="Penicillin binding protein dimerisation domain"/>
    <property type="match status" value="1"/>
</dbReference>
<gene>
    <name evidence="5" type="ORF">EV186_103306</name>
</gene>
<keyword evidence="5" id="KW-0131">Cell cycle</keyword>
<dbReference type="GO" id="GO:0005886">
    <property type="term" value="C:plasma membrane"/>
    <property type="evidence" value="ECO:0007669"/>
    <property type="project" value="TreeGrafter"/>
</dbReference>
<accession>A0A4R6SBL0</accession>
<evidence type="ECO:0000313" key="5">
    <source>
        <dbReference type="EMBL" id="TDP97342.1"/>
    </source>
</evidence>
<dbReference type="InterPro" id="IPR007887">
    <property type="entry name" value="MecA_N"/>
</dbReference>
<feature type="region of interest" description="Disordered" evidence="1">
    <location>
        <begin position="374"/>
        <end position="393"/>
    </location>
</feature>
<dbReference type="GO" id="GO:0071972">
    <property type="term" value="F:peptidoglycan L,D-transpeptidase activity"/>
    <property type="evidence" value="ECO:0007669"/>
    <property type="project" value="TreeGrafter"/>
</dbReference>
<dbReference type="GO" id="GO:0051301">
    <property type="term" value="P:cell division"/>
    <property type="evidence" value="ECO:0007669"/>
    <property type="project" value="UniProtKB-KW"/>
</dbReference>
<dbReference type="SUPFAM" id="SSF56601">
    <property type="entry name" value="beta-lactamase/transpeptidase-like"/>
    <property type="match status" value="1"/>
</dbReference>
<evidence type="ECO:0000313" key="6">
    <source>
        <dbReference type="Proteomes" id="UP000295444"/>
    </source>
</evidence>
<dbReference type="PANTHER" id="PTHR30627">
    <property type="entry name" value="PEPTIDOGLYCAN D,D-TRANSPEPTIDASE"/>
    <property type="match status" value="1"/>
</dbReference>
<feature type="signal peptide" evidence="2">
    <location>
        <begin position="1"/>
        <end position="22"/>
    </location>
</feature>
<comment type="caution">
    <text evidence="5">The sequence shown here is derived from an EMBL/GenBank/DDBJ whole genome shotgun (WGS) entry which is preliminary data.</text>
</comment>
<dbReference type="InterPro" id="IPR036138">
    <property type="entry name" value="PBP_dimer_sf"/>
</dbReference>
<keyword evidence="6" id="KW-1185">Reference proteome</keyword>
<evidence type="ECO:0000259" key="3">
    <source>
        <dbReference type="Pfam" id="PF00905"/>
    </source>
</evidence>
<dbReference type="RefSeq" id="WP_133850558.1">
    <property type="nucleotide sequence ID" value="NZ_SNXZ01000003.1"/>
</dbReference>
<feature type="chain" id="PRO_5038689290" evidence="2">
    <location>
        <begin position="23"/>
        <end position="597"/>
    </location>
</feature>
<dbReference type="AlphaFoldDB" id="A0A4R6SBL0"/>
<dbReference type="InterPro" id="IPR001460">
    <property type="entry name" value="PCN-bd_Tpept"/>
</dbReference>
<dbReference type="Pfam" id="PF00905">
    <property type="entry name" value="Transpeptidase"/>
    <property type="match status" value="1"/>
</dbReference>
<keyword evidence="5" id="KW-0132">Cell division</keyword>
<dbReference type="GO" id="GO:0046677">
    <property type="term" value="P:response to antibiotic"/>
    <property type="evidence" value="ECO:0007669"/>
    <property type="project" value="InterPro"/>
</dbReference>
<dbReference type="PANTHER" id="PTHR30627:SF24">
    <property type="entry name" value="PENICILLIN-BINDING PROTEIN 4B"/>
    <property type="match status" value="1"/>
</dbReference>
<dbReference type="GO" id="GO:0008658">
    <property type="term" value="F:penicillin binding"/>
    <property type="evidence" value="ECO:0007669"/>
    <property type="project" value="InterPro"/>
</dbReference>
<dbReference type="GO" id="GO:0071555">
    <property type="term" value="P:cell wall organization"/>
    <property type="evidence" value="ECO:0007669"/>
    <property type="project" value="TreeGrafter"/>
</dbReference>
<organism evidence="5 6">
    <name type="scientific">Labedaea rhizosphaerae</name>
    <dbReference type="NCBI Taxonomy" id="598644"/>
    <lineage>
        <taxon>Bacteria</taxon>
        <taxon>Bacillati</taxon>
        <taxon>Actinomycetota</taxon>
        <taxon>Actinomycetes</taxon>
        <taxon>Pseudonocardiales</taxon>
        <taxon>Pseudonocardiaceae</taxon>
        <taxon>Labedaea</taxon>
    </lineage>
</organism>
<dbReference type="Pfam" id="PF05223">
    <property type="entry name" value="MecA_N"/>
    <property type="match status" value="1"/>
</dbReference>
<dbReference type="Gene3D" id="3.40.710.10">
    <property type="entry name" value="DD-peptidase/beta-lactamase superfamily"/>
    <property type="match status" value="1"/>
</dbReference>
<dbReference type="Gene3D" id="3.90.1310.10">
    <property type="entry name" value="Penicillin-binding protein 2a (Domain 2)"/>
    <property type="match status" value="1"/>
</dbReference>
<feature type="domain" description="Penicillin-binding protein transpeptidase" evidence="3">
    <location>
        <begin position="321"/>
        <end position="587"/>
    </location>
</feature>
<dbReference type="EMBL" id="SNXZ01000003">
    <property type="protein sequence ID" value="TDP97342.1"/>
    <property type="molecule type" value="Genomic_DNA"/>
</dbReference>
<reference evidence="5 6" key="1">
    <citation type="submission" date="2019-03" db="EMBL/GenBank/DDBJ databases">
        <title>Genomic Encyclopedia of Type Strains, Phase IV (KMG-IV): sequencing the most valuable type-strain genomes for metagenomic binning, comparative biology and taxonomic classification.</title>
        <authorList>
            <person name="Goeker M."/>
        </authorList>
    </citation>
    <scope>NUCLEOTIDE SEQUENCE [LARGE SCALE GENOMIC DNA]</scope>
    <source>
        <strain evidence="5 6">DSM 45361</strain>
    </source>
</reference>
<sequence>MRLTRGLVAVALVLPLAGCGLFSDDSGAQDAANKFLTTFAAGDDAGAAKLTDGGDSARRLMDSVRASLKPAKITTKLGQVDTADGGSSASATFTVTWDLGSGRLWTYDGHFDLAKNGDAWQVHWAPTVLHPQLGAQQTITLHDEQPEAAPVLDRDGKVLIEPMRVVSVVVDGKAAGDLNKVAGGLASVLKRFDKTITQKSIVDGVKKSGGHYQVISLRDNDYKSVKSRIYDLPGVVFPSSTRLLAVDKKLAPVLLGQIRALVDKQLTGQAGWRVTINNSTGTEVQELFSKPVQPAQAMTLTISTKYQKAAEAALAKQPQKGMIVAIQPSTGEVLAVAQNTKADKDGLPALSGRYPPGSTFKIITGSAALGSGMATANSKQPCPGKMTIGTREIPNNNEFDKGTIPLHEAFAVSCNTTFANLASKMPPNLLSDTALKFGLGVDYVMSGATTITGSVPPATDETERAEDGFGQGKVLASPFGMALVAATVESGKLPLPILVRDTRTTQNVPVQPVDPKVLAAMRSMMREVVTSGHGATMKDIPNSYGKTGTAQFGDGSHAHGWFVGYVGDMAFATLLVDSGTSGKAANAAALFVKAAKG</sequence>
<dbReference type="InterPro" id="IPR050515">
    <property type="entry name" value="Beta-lactam/transpept"/>
</dbReference>
<name>A0A4R6SBL0_LABRH</name>
<keyword evidence="2" id="KW-0732">Signal</keyword>
<evidence type="ECO:0000256" key="1">
    <source>
        <dbReference type="SAM" id="MobiDB-lite"/>
    </source>
</evidence>
<evidence type="ECO:0000259" key="4">
    <source>
        <dbReference type="Pfam" id="PF05223"/>
    </source>
</evidence>
<evidence type="ECO:0000256" key="2">
    <source>
        <dbReference type="SAM" id="SignalP"/>
    </source>
</evidence>
<dbReference type="InterPro" id="IPR012338">
    <property type="entry name" value="Beta-lactam/transpept-like"/>
</dbReference>
<proteinExistence type="predicted"/>